<feature type="transmembrane region" description="Helical" evidence="16">
    <location>
        <begin position="189"/>
        <end position="211"/>
    </location>
</feature>
<dbReference type="PANTHER" id="PTHR11827">
    <property type="entry name" value="SOLUTE CARRIER FAMILY 12, CATION COTRANSPORTERS"/>
    <property type="match status" value="1"/>
</dbReference>
<feature type="transmembrane region" description="Helical" evidence="16">
    <location>
        <begin position="159"/>
        <end position="177"/>
    </location>
</feature>
<dbReference type="Gene3D" id="1.20.1740.10">
    <property type="entry name" value="Amino acid/polyamine transporter I"/>
    <property type="match status" value="1"/>
</dbReference>
<keyword evidence="7" id="KW-0630">Potassium</keyword>
<evidence type="ECO:0000256" key="3">
    <source>
        <dbReference type="ARBA" id="ARBA00022448"/>
    </source>
</evidence>
<evidence type="ECO:0000313" key="21">
    <source>
        <dbReference type="Proteomes" id="UP000009046"/>
    </source>
</evidence>
<feature type="transmembrane region" description="Helical" evidence="16">
    <location>
        <begin position="306"/>
        <end position="324"/>
    </location>
</feature>
<dbReference type="Pfam" id="PF03522">
    <property type="entry name" value="SLC12"/>
    <property type="match status" value="1"/>
</dbReference>
<evidence type="ECO:0000256" key="13">
    <source>
        <dbReference type="ARBA" id="ARBA00023201"/>
    </source>
</evidence>
<dbReference type="InParanoid" id="E0VRI7"/>
<organism>
    <name type="scientific">Pediculus humanus subsp. corporis</name>
    <name type="common">Body louse</name>
    <dbReference type="NCBI Taxonomy" id="121224"/>
    <lineage>
        <taxon>Eukaryota</taxon>
        <taxon>Metazoa</taxon>
        <taxon>Ecdysozoa</taxon>
        <taxon>Arthropoda</taxon>
        <taxon>Hexapoda</taxon>
        <taxon>Insecta</taxon>
        <taxon>Pterygota</taxon>
        <taxon>Neoptera</taxon>
        <taxon>Paraneoptera</taxon>
        <taxon>Psocodea</taxon>
        <taxon>Troctomorpha</taxon>
        <taxon>Phthiraptera</taxon>
        <taxon>Anoplura</taxon>
        <taxon>Pediculidae</taxon>
        <taxon>Pediculus</taxon>
    </lineage>
</organism>
<feature type="transmembrane region" description="Helical" evidence="16">
    <location>
        <begin position="471"/>
        <end position="491"/>
    </location>
</feature>
<feature type="domain" description="Amino acid permease/ SLC12A" evidence="17">
    <location>
        <begin position="158"/>
        <end position="660"/>
    </location>
</feature>
<keyword evidence="9" id="KW-0915">Sodium</keyword>
<gene>
    <name evidence="20" type="primary">8237851</name>
    <name evidence="19" type="ORF">Phum_PHUM399390</name>
</gene>
<sequence>MKKNYKNVVGEKLITTDNSRFQVAKVINNGDETGPGSDYRITIPNIEIDNYDETDEYDKPLNNSTATTATNSQKHGQTTNHNNTYVYDPKISKNFLEYTREALPRLEHYKDFNSVHHAQRPSLDALHNDRFHEKVQREKDEENSEPQGKIIKFGWLDGVFMRCLLNIWGVMLFLRLSWVVGQAGIGEGALIICLANVVTIVTTISMSAVCTNGQIKGGGVYYMISRSLGPQFGGAIGLMFTLANSVAVAMYIVGFCESLQTLLKTFDLIIIDGDVNDIRLVGTLTLILILILAIVGMDWVTRTQMVLLIVLILSQLDFVIGTIVGPKNQEEIAKGFVGYNGELFTKNFFSSYQLHEGIEHDFFSVFAVFFPAVTGIVAGANLSGDLKDPSSAIPKGTLLAIFVTFLSYLAYAFMVGGCVLRDASGDVEDYIKGLNESNPLLYVTNCTIGSCSYGLQNDSQAMELASLWGPLIYGGCFAATLSSAIASLVGAPRVLQALAKDKLYPFIGFFSEGYGANNDPVRGYVLVFCTSFACILIAQLNAIAPLLSNFFLTAYALINFSVFHASISKSPGWRPAFKYYNAWVSLLGTLLCILVMFLISWWTALITFVVVVTLYLYVSYRKPDVNWGSSTQAQCYSIALRSVIDLNYMEEHVKNYRPQIVILSGLPGWRPPLVHFGNLVVKGLSLLISSHIVPEEVSQREIDNLTKRGHRWLAHHKVKGFFNVVAAKNFESGARSLMQNVGVGKLRPNMLLMGYKSTWKKCSLDELLQYFNVIHGALDRHLAIGILRMPSGLDYSNRIQDEDLVAPENERERKRRKRNKKLIDRNNSSNHLSSVLRSRFKGTIVPKVERQPLDLDGNPVSKDVLDSLMHFRKRQTAGNIDVWWLYDDGGLTLLIPYILSTRSIFSECRLRVFSLCSNADELDQEQRKLAALLSKFRISCKDVIVIPDIMKKAQTSSRIEFDGLVQNFRVRDDQVTEENKSIVISDTEYHNLREKSNRHMRLRELLREHSSDAAFIVMTLPVPRKGLVSAPMYMAWLELLTKGMPPYLLVRGNQNSVLTFYS</sequence>
<evidence type="ECO:0000256" key="1">
    <source>
        <dbReference type="ARBA" id="ARBA00004141"/>
    </source>
</evidence>
<evidence type="ECO:0000256" key="15">
    <source>
        <dbReference type="SAM" id="MobiDB-lite"/>
    </source>
</evidence>
<feature type="transmembrane region" description="Helical" evidence="16">
    <location>
        <begin position="396"/>
        <end position="414"/>
    </location>
</feature>
<feature type="transmembrane region" description="Helical" evidence="16">
    <location>
        <begin position="579"/>
        <end position="598"/>
    </location>
</feature>
<feature type="transmembrane region" description="Helical" evidence="16">
    <location>
        <begin position="550"/>
        <end position="567"/>
    </location>
</feature>
<evidence type="ECO:0000256" key="4">
    <source>
        <dbReference type="ARBA" id="ARBA00022538"/>
    </source>
</evidence>
<dbReference type="InterPro" id="IPR018491">
    <property type="entry name" value="SLC12_C"/>
</dbReference>
<feature type="domain" description="SLC12A transporter C-terminal" evidence="18">
    <location>
        <begin position="670"/>
        <end position="1062"/>
    </location>
</feature>
<comment type="similarity">
    <text evidence="2">Belongs to the SLC12A transporter family.</text>
</comment>
<evidence type="ECO:0000256" key="12">
    <source>
        <dbReference type="ARBA" id="ARBA00023180"/>
    </source>
</evidence>
<keyword evidence="5 16" id="KW-0812">Transmembrane</keyword>
<evidence type="ECO:0000259" key="17">
    <source>
        <dbReference type="Pfam" id="PF00324"/>
    </source>
</evidence>
<dbReference type="GO" id="GO:0055064">
    <property type="term" value="P:chloride ion homeostasis"/>
    <property type="evidence" value="ECO:0007669"/>
    <property type="project" value="TreeGrafter"/>
</dbReference>
<keyword evidence="10" id="KW-0406">Ion transport</keyword>
<dbReference type="InterPro" id="IPR004841">
    <property type="entry name" value="AA-permease/SLC12A_dom"/>
</dbReference>
<evidence type="ECO:0000259" key="18">
    <source>
        <dbReference type="Pfam" id="PF03522"/>
    </source>
</evidence>
<accession>E0VRI7</accession>
<feature type="transmembrane region" description="Helical" evidence="16">
    <location>
        <begin position="524"/>
        <end position="544"/>
    </location>
</feature>
<dbReference type="InterPro" id="IPR002443">
    <property type="entry name" value="SLC12A1/SLC12A2"/>
</dbReference>
<evidence type="ECO:0000256" key="7">
    <source>
        <dbReference type="ARBA" id="ARBA00022958"/>
    </source>
</evidence>
<evidence type="ECO:0000256" key="14">
    <source>
        <dbReference type="ARBA" id="ARBA00023214"/>
    </source>
</evidence>
<keyword evidence="13" id="KW-0739">Sodium transport</keyword>
<dbReference type="FunFam" id="1.20.1740.10:FF:000022">
    <property type="entry name" value="Bumetanide-sensitive na-k-cl cotransport protein"/>
    <property type="match status" value="1"/>
</dbReference>
<dbReference type="OMA" id="QDYVRCR"/>
<dbReference type="OrthoDB" id="2020542at2759"/>
<dbReference type="InterPro" id="IPR004842">
    <property type="entry name" value="SLC12A_fam"/>
</dbReference>
<keyword evidence="4" id="KW-0633">Potassium transport</keyword>
<keyword evidence="12" id="KW-0325">Glycoprotein</keyword>
<evidence type="ECO:0000256" key="5">
    <source>
        <dbReference type="ARBA" id="ARBA00022692"/>
    </source>
</evidence>
<keyword evidence="21" id="KW-1185">Reference proteome</keyword>
<feature type="transmembrane region" description="Helical" evidence="16">
    <location>
        <begin position="232"/>
        <end position="253"/>
    </location>
</feature>
<keyword evidence="11 16" id="KW-0472">Membrane</keyword>
<keyword evidence="8 16" id="KW-1133">Transmembrane helix</keyword>
<dbReference type="GO" id="GO:0055075">
    <property type="term" value="P:potassium ion homeostasis"/>
    <property type="evidence" value="ECO:0007669"/>
    <property type="project" value="TreeGrafter"/>
</dbReference>
<evidence type="ECO:0000313" key="19">
    <source>
        <dbReference type="EMBL" id="EEB15993.1"/>
    </source>
</evidence>
<dbReference type="EMBL" id="AAZO01004688">
    <property type="status" value="NOT_ANNOTATED_CDS"/>
    <property type="molecule type" value="Genomic_DNA"/>
</dbReference>
<proteinExistence type="inferred from homology"/>
<keyword evidence="14" id="KW-0868">Chloride</keyword>
<dbReference type="Pfam" id="PF00324">
    <property type="entry name" value="AA_permease"/>
    <property type="match status" value="1"/>
</dbReference>
<evidence type="ECO:0000256" key="16">
    <source>
        <dbReference type="SAM" id="Phobius"/>
    </source>
</evidence>
<dbReference type="VEuPathDB" id="VectorBase:PHUM399390"/>
<evidence type="ECO:0000256" key="10">
    <source>
        <dbReference type="ARBA" id="ARBA00023065"/>
    </source>
</evidence>
<dbReference type="GeneID" id="8237851"/>
<dbReference type="PRINTS" id="PR01207">
    <property type="entry name" value="NAKCLTRNSPRT"/>
</dbReference>
<dbReference type="EMBL" id="DS235478">
    <property type="protein sequence ID" value="EEB15993.1"/>
    <property type="molecule type" value="Genomic_DNA"/>
</dbReference>
<evidence type="ECO:0000256" key="9">
    <source>
        <dbReference type="ARBA" id="ARBA00023053"/>
    </source>
</evidence>
<dbReference type="GO" id="GO:1990573">
    <property type="term" value="P:potassium ion import across plasma membrane"/>
    <property type="evidence" value="ECO:0007669"/>
    <property type="project" value="TreeGrafter"/>
</dbReference>
<feature type="compositionally biased region" description="Low complexity" evidence="15">
    <location>
        <begin position="62"/>
        <end position="72"/>
    </location>
</feature>
<dbReference type="NCBIfam" id="TIGR00930">
    <property type="entry name" value="2a30"/>
    <property type="match status" value="1"/>
</dbReference>
<evidence type="ECO:0000256" key="2">
    <source>
        <dbReference type="ARBA" id="ARBA00010593"/>
    </source>
</evidence>
<keyword evidence="3" id="KW-0813">Transport</keyword>
<evidence type="ECO:0000313" key="20">
    <source>
        <dbReference type="EnsemblMetazoa" id="PHUM399390-PA"/>
    </source>
</evidence>
<dbReference type="AlphaFoldDB" id="E0VRI7"/>
<dbReference type="Proteomes" id="UP000009046">
    <property type="component" value="Unassembled WGS sequence"/>
</dbReference>
<feature type="region of interest" description="Disordered" evidence="15">
    <location>
        <begin position="55"/>
        <end position="84"/>
    </location>
</feature>
<dbReference type="HOGENOM" id="CLU_001883_0_0_1"/>
<evidence type="ECO:0000256" key="6">
    <source>
        <dbReference type="ARBA" id="ARBA00022847"/>
    </source>
</evidence>
<dbReference type="PANTHER" id="PTHR11827:SF103">
    <property type="entry name" value="SODIUM CHLORIDE COTRANSPORTER 69, ISOFORM E"/>
    <property type="match status" value="1"/>
</dbReference>
<evidence type="ECO:0000256" key="11">
    <source>
        <dbReference type="ARBA" id="ARBA00023136"/>
    </source>
</evidence>
<reference evidence="19" key="1">
    <citation type="submission" date="2007-04" db="EMBL/GenBank/DDBJ databases">
        <title>Annotation of Pediculus humanus corporis strain USDA.</title>
        <authorList>
            <person name="Kirkness E."/>
            <person name="Hannick L."/>
            <person name="Hass B."/>
            <person name="Bruggner R."/>
            <person name="Lawson D."/>
            <person name="Bidwell S."/>
            <person name="Joardar V."/>
            <person name="Caler E."/>
            <person name="Walenz B."/>
            <person name="Inman J."/>
            <person name="Schobel S."/>
            <person name="Galinsky K."/>
            <person name="Amedeo P."/>
            <person name="Strausberg R."/>
        </authorList>
    </citation>
    <scope>NUCLEOTIDE SEQUENCE</scope>
    <source>
        <strain evidence="19">USDA</strain>
    </source>
</reference>
<feature type="compositionally biased region" description="Polar residues" evidence="15">
    <location>
        <begin position="73"/>
        <end position="84"/>
    </location>
</feature>
<name>E0VRI7_PEDHC</name>
<reference evidence="19" key="2">
    <citation type="submission" date="2007-04" db="EMBL/GenBank/DDBJ databases">
        <title>The genome of the human body louse.</title>
        <authorList>
            <consortium name="The Human Body Louse Genome Consortium"/>
            <person name="Kirkness E."/>
            <person name="Walenz B."/>
            <person name="Hass B."/>
            <person name="Bruggner R."/>
            <person name="Strausberg R."/>
        </authorList>
    </citation>
    <scope>NUCLEOTIDE SEQUENCE</scope>
    <source>
        <strain evidence="19">USDA</strain>
    </source>
</reference>
<protein>
    <submittedName>
        <fullName evidence="19">Sodium-potassium-chloride cotransporter, putative</fullName>
    </submittedName>
</protein>
<keyword evidence="6" id="KW-0769">Symport</keyword>
<dbReference type="eggNOG" id="KOG2083">
    <property type="taxonomic scope" value="Eukaryota"/>
</dbReference>
<dbReference type="EnsemblMetazoa" id="PHUM399390-RA">
    <property type="protein sequence ID" value="PHUM399390-PA"/>
    <property type="gene ID" value="PHUM399390"/>
</dbReference>
<dbReference type="CTD" id="8237851"/>
<dbReference type="GO" id="GO:0055078">
    <property type="term" value="P:sodium ion homeostasis"/>
    <property type="evidence" value="ECO:0007669"/>
    <property type="project" value="TreeGrafter"/>
</dbReference>
<dbReference type="RefSeq" id="XP_002428731.1">
    <property type="nucleotide sequence ID" value="XM_002428686.1"/>
</dbReference>
<feature type="transmembrane region" description="Helical" evidence="16">
    <location>
        <begin position="362"/>
        <end position="384"/>
    </location>
</feature>
<dbReference type="KEGG" id="phu:Phum_PHUM399390"/>
<dbReference type="GO" id="GO:0006884">
    <property type="term" value="P:cell volume homeostasis"/>
    <property type="evidence" value="ECO:0007669"/>
    <property type="project" value="TreeGrafter"/>
</dbReference>
<feature type="transmembrane region" description="Helical" evidence="16">
    <location>
        <begin position="278"/>
        <end position="299"/>
    </location>
</feature>
<evidence type="ECO:0000256" key="8">
    <source>
        <dbReference type="ARBA" id="ARBA00022989"/>
    </source>
</evidence>
<comment type="subcellular location">
    <subcellularLocation>
        <location evidence="1">Membrane</location>
        <topology evidence="1">Multi-pass membrane protein</topology>
    </subcellularLocation>
</comment>
<reference evidence="20" key="3">
    <citation type="submission" date="2021-02" db="UniProtKB">
        <authorList>
            <consortium name="EnsemblMetazoa"/>
        </authorList>
    </citation>
    <scope>IDENTIFICATION</scope>
    <source>
        <strain evidence="20">USDA</strain>
    </source>
</reference>
<dbReference type="GO" id="GO:0008511">
    <property type="term" value="F:sodium:potassium:chloride symporter activity"/>
    <property type="evidence" value="ECO:0007669"/>
    <property type="project" value="TreeGrafter"/>
</dbReference>
<dbReference type="GO" id="GO:0016020">
    <property type="term" value="C:membrane"/>
    <property type="evidence" value="ECO:0007669"/>
    <property type="project" value="UniProtKB-SubCell"/>
</dbReference>